<evidence type="ECO:0000313" key="2">
    <source>
        <dbReference type="EMBL" id="ATC31938.1"/>
    </source>
</evidence>
<keyword evidence="1" id="KW-1133">Transmembrane helix</keyword>
<keyword evidence="1" id="KW-0812">Transmembrane</keyword>
<reference evidence="3" key="1">
    <citation type="submission" date="2017-09" db="EMBL/GenBank/DDBJ databases">
        <title>Genome evolution observed in wild isolates of Caulobacter crescentus.</title>
        <authorList>
            <person name="Ely B."/>
            <person name="Wilson K."/>
            <person name="Scott D."/>
        </authorList>
    </citation>
    <scope>NUCLEOTIDE SEQUENCE [LARGE SCALE GENOMIC DNA]</scope>
    <source>
        <strain evidence="3">CB13b1a</strain>
    </source>
</reference>
<sequence length="141" mass="15006">MNDNKLRGDASVLDKALLIQLGGSVVAVALLVAFVRWLGVARATPPLDAQAAKALLDVEFPDHRPQAAWIAADGAGLIARDADLALILYRRGDGYVARDLPWSVVAGLKPAGGRLTVRVSDARPTFAVSDDVWPPKELARC</sequence>
<organism evidence="2 3">
    <name type="scientific">Caulobacter vibrioides</name>
    <name type="common">Caulobacter crescentus</name>
    <dbReference type="NCBI Taxonomy" id="155892"/>
    <lineage>
        <taxon>Bacteria</taxon>
        <taxon>Pseudomonadati</taxon>
        <taxon>Pseudomonadota</taxon>
        <taxon>Alphaproteobacteria</taxon>
        <taxon>Caulobacterales</taxon>
        <taxon>Caulobacteraceae</taxon>
        <taxon>Caulobacter</taxon>
    </lineage>
</organism>
<proteinExistence type="predicted"/>
<evidence type="ECO:0000256" key="1">
    <source>
        <dbReference type="SAM" id="Phobius"/>
    </source>
</evidence>
<dbReference type="Proteomes" id="UP000217311">
    <property type="component" value="Chromosome"/>
</dbReference>
<accession>A0A290MIU9</accession>
<evidence type="ECO:0000313" key="3">
    <source>
        <dbReference type="Proteomes" id="UP000217311"/>
    </source>
</evidence>
<keyword evidence="1" id="KW-0472">Membrane</keyword>
<feature type="transmembrane region" description="Helical" evidence="1">
    <location>
        <begin position="16"/>
        <end position="38"/>
    </location>
</feature>
<name>A0A290MIU9_CAUVI</name>
<gene>
    <name evidence="2" type="ORF">CA606_05985</name>
</gene>
<protein>
    <submittedName>
        <fullName evidence="2">Uncharacterized protein</fullName>
    </submittedName>
</protein>
<dbReference type="EMBL" id="CP023315">
    <property type="protein sequence ID" value="ATC31938.1"/>
    <property type="molecule type" value="Genomic_DNA"/>
</dbReference>
<dbReference type="AlphaFoldDB" id="A0A290MIU9"/>